<evidence type="ECO:0000313" key="1">
    <source>
        <dbReference type="EMBL" id="SFA82308.1"/>
    </source>
</evidence>
<proteinExistence type="predicted"/>
<name>A0A1I0W1L3_9FIRM</name>
<evidence type="ECO:0000313" key="2">
    <source>
        <dbReference type="Proteomes" id="UP000198838"/>
    </source>
</evidence>
<dbReference type="AlphaFoldDB" id="A0A1I0W1L3"/>
<dbReference type="RefSeq" id="WP_092870395.1">
    <property type="nucleotide sequence ID" value="NZ_FOJY01000003.1"/>
</dbReference>
<gene>
    <name evidence="1" type="ORF">SAMN05216249_10313</name>
</gene>
<protein>
    <submittedName>
        <fullName evidence="1">Uncharacterized protein</fullName>
    </submittedName>
</protein>
<accession>A0A1I0W1L3</accession>
<organism evidence="1 2">
    <name type="scientific">Acetitomaculum ruminis DSM 5522</name>
    <dbReference type="NCBI Taxonomy" id="1120918"/>
    <lineage>
        <taxon>Bacteria</taxon>
        <taxon>Bacillati</taxon>
        <taxon>Bacillota</taxon>
        <taxon>Clostridia</taxon>
        <taxon>Lachnospirales</taxon>
        <taxon>Lachnospiraceae</taxon>
        <taxon>Acetitomaculum</taxon>
    </lineage>
</organism>
<dbReference type="STRING" id="1120918.SAMN05216249_10313"/>
<reference evidence="1 2" key="1">
    <citation type="submission" date="2016-10" db="EMBL/GenBank/DDBJ databases">
        <authorList>
            <person name="de Groot N.N."/>
        </authorList>
    </citation>
    <scope>NUCLEOTIDE SEQUENCE [LARGE SCALE GENOMIC DNA]</scope>
    <source>
        <strain evidence="1 2">DSM 5522</strain>
    </source>
</reference>
<sequence length="759" mass="87607">MFSELIKKIFKKEQEDNFQTLMDCNIEKEFLYDYSNEEKLEKYSGNKYFFGNEKKDMTSDSAILIKTRIKAGETMCLSFRGKNLYNNNFINAYLKVNDENLYDEGNDRYRTTHWFEVDSSRKFIYMIGDAFNKAIWQFKDANDKLINISSQWENNKYKRKDLPLINKACAKTFIPLEAVKARIYFADIKDENTAKTGEVLQIAYGLIPENCQEYYERNIEINSENSGDLIKVYPDKWQVISNEEVVARGECHLDFDKIYSFQIDSKNDFKVEIESEEKFVDSEDKEYGIRWPIEAEIPVCERVGDAKNLHFNYKIENTHAGLFENDFDNIYPWSEMKTCALKVDAEGNEEIIYEGQEGFSRDGSVGEVMVEIPLFYSKREQKDGYEYLWITKKKKEGYKVEPSFITRKGILKKIYIGAYLASTDKKLHSASDTFVCVNENVKSLRKKIRKTDGFDGYDLLAHMTMEKLFLIETGILSSQSVFEGICNLPYIENEIYPSCIAIEKAKNSNSIKVKNTLVTGRIMPGDTVAVLENPEDIKNNKYSPRTVTDIKKIDSNKLEIYFDGQAINITKKKSFILCLPTKNGVTDKLNYHTGKTDKNNKYALGHEAFKYRGIENLWGNAKVYLENAYVVNDKLHICFPNGHEETSAFKLLRQEKTISHRDFDACNEITIKKMIYSKKHPRILFPEATGDGAVSSNYYGDAYYNATEKNKGYIISYGGALDSLGSAGIFNFSIDSTIEDKSPSATMRLIYRKNIFYKG</sequence>
<dbReference type="OrthoDB" id="2017837at2"/>
<dbReference type="EMBL" id="FOJY01000003">
    <property type="protein sequence ID" value="SFA82308.1"/>
    <property type="molecule type" value="Genomic_DNA"/>
</dbReference>
<keyword evidence="2" id="KW-1185">Reference proteome</keyword>
<dbReference type="Proteomes" id="UP000198838">
    <property type="component" value="Unassembled WGS sequence"/>
</dbReference>